<proteinExistence type="predicted"/>
<reference evidence="1" key="1">
    <citation type="submission" date="2021-06" db="EMBL/GenBank/DDBJ databases">
        <authorList>
            <person name="Kallberg Y."/>
            <person name="Tangrot J."/>
            <person name="Rosling A."/>
        </authorList>
    </citation>
    <scope>NUCLEOTIDE SEQUENCE</scope>
    <source>
        <strain evidence="1">MT106</strain>
    </source>
</reference>
<evidence type="ECO:0000313" key="1">
    <source>
        <dbReference type="EMBL" id="CAG8513748.1"/>
    </source>
</evidence>
<gene>
    <name evidence="1" type="ORF">AGERDE_LOCUS4875</name>
</gene>
<organism evidence="1 2">
    <name type="scientific">Ambispora gerdemannii</name>
    <dbReference type="NCBI Taxonomy" id="144530"/>
    <lineage>
        <taxon>Eukaryota</taxon>
        <taxon>Fungi</taxon>
        <taxon>Fungi incertae sedis</taxon>
        <taxon>Mucoromycota</taxon>
        <taxon>Glomeromycotina</taxon>
        <taxon>Glomeromycetes</taxon>
        <taxon>Archaeosporales</taxon>
        <taxon>Ambisporaceae</taxon>
        <taxon>Ambispora</taxon>
    </lineage>
</organism>
<name>A0A9N9F6U8_9GLOM</name>
<dbReference type="EMBL" id="CAJVPL010000605">
    <property type="protein sequence ID" value="CAG8513748.1"/>
    <property type="molecule type" value="Genomic_DNA"/>
</dbReference>
<dbReference type="Proteomes" id="UP000789831">
    <property type="component" value="Unassembled WGS sequence"/>
</dbReference>
<sequence>MDTAQQVVIYQSSSGIGGKAYGDWAIGEVLASQGFDHFAEEWIDGTRGYGAIDYSVLTEEVLVLVQKVKKYDFEKGTTQTSYTCIAL</sequence>
<keyword evidence="2" id="KW-1185">Reference proteome</keyword>
<evidence type="ECO:0000313" key="2">
    <source>
        <dbReference type="Proteomes" id="UP000789831"/>
    </source>
</evidence>
<comment type="caution">
    <text evidence="1">The sequence shown here is derived from an EMBL/GenBank/DDBJ whole genome shotgun (WGS) entry which is preliminary data.</text>
</comment>
<dbReference type="AlphaFoldDB" id="A0A9N9F6U8"/>
<protein>
    <submittedName>
        <fullName evidence="1">1526_t:CDS:1</fullName>
    </submittedName>
</protein>
<accession>A0A9N9F6U8</accession>